<accession>A0ABW0IAD8</accession>
<dbReference type="EMBL" id="JBHSMA010000002">
    <property type="protein sequence ID" value="MFC5409382.1"/>
    <property type="molecule type" value="Genomic_DNA"/>
</dbReference>
<sequence length="108" mass="12210">MRRRQGQRQAKQDALDRERLVSRLEWQRALLKEAAEELHENIGQLLILTQLTTFSIEEKVGDPALAPDFKTVYESLQTGINSVRTLSNKLKAENQPAGGSHLEPGFRA</sequence>
<reference evidence="2" key="1">
    <citation type="journal article" date="2019" name="Int. J. Syst. Evol. Microbiol.">
        <title>The Global Catalogue of Microorganisms (GCM) 10K type strain sequencing project: providing services to taxonomists for standard genome sequencing and annotation.</title>
        <authorList>
            <consortium name="The Broad Institute Genomics Platform"/>
            <consortium name="The Broad Institute Genome Sequencing Center for Infectious Disease"/>
            <person name="Wu L."/>
            <person name="Ma J."/>
        </authorList>
    </citation>
    <scope>NUCLEOTIDE SEQUENCE [LARGE SCALE GENOMIC DNA]</scope>
    <source>
        <strain evidence="2">CCUG 55250</strain>
    </source>
</reference>
<dbReference type="Proteomes" id="UP001596106">
    <property type="component" value="Unassembled WGS sequence"/>
</dbReference>
<evidence type="ECO:0008006" key="3">
    <source>
        <dbReference type="Google" id="ProtNLM"/>
    </source>
</evidence>
<evidence type="ECO:0000313" key="2">
    <source>
        <dbReference type="Proteomes" id="UP001596106"/>
    </source>
</evidence>
<protein>
    <recommendedName>
        <fullName evidence="3">Signal transduction histidine kinase subgroup 3 dimerisation and phosphoacceptor domain-containing protein</fullName>
    </recommendedName>
</protein>
<keyword evidence="2" id="KW-1185">Reference proteome</keyword>
<organism evidence="1 2">
    <name type="scientific">Larkinella bovis</name>
    <dbReference type="NCBI Taxonomy" id="683041"/>
    <lineage>
        <taxon>Bacteria</taxon>
        <taxon>Pseudomonadati</taxon>
        <taxon>Bacteroidota</taxon>
        <taxon>Cytophagia</taxon>
        <taxon>Cytophagales</taxon>
        <taxon>Spirosomataceae</taxon>
        <taxon>Larkinella</taxon>
    </lineage>
</organism>
<gene>
    <name evidence="1" type="ORF">ACFPMF_08700</name>
</gene>
<proteinExistence type="predicted"/>
<evidence type="ECO:0000313" key="1">
    <source>
        <dbReference type="EMBL" id="MFC5409382.1"/>
    </source>
</evidence>
<comment type="caution">
    <text evidence="1">The sequence shown here is derived from an EMBL/GenBank/DDBJ whole genome shotgun (WGS) entry which is preliminary data.</text>
</comment>
<name>A0ABW0IAD8_9BACT</name>
<dbReference type="RefSeq" id="WP_379843236.1">
    <property type="nucleotide sequence ID" value="NZ_JBHSMA010000002.1"/>
</dbReference>